<sequence length="156" mass="18116">MKKKHFVLIGLVLLLAVVFGPKVYEAIENHIYQKNHVGAVMVSLYITIHDKYVEDGEYFIELLLGDEVTKYYNLENPIRAYRAENAEVYHAIDLSRLEDYPGVTLRSSVHVDNLTEQEEKILKEDPFFIISSQKYSKYVEVISVSDSLEQEKSRNQ</sequence>
<gene>
    <name evidence="1" type="ORF">EV213_10553</name>
</gene>
<organism evidence="1 2">
    <name type="scientific">Aureibacillus halotolerans</name>
    <dbReference type="NCBI Taxonomy" id="1508390"/>
    <lineage>
        <taxon>Bacteria</taxon>
        <taxon>Bacillati</taxon>
        <taxon>Bacillota</taxon>
        <taxon>Bacilli</taxon>
        <taxon>Bacillales</taxon>
        <taxon>Bacillaceae</taxon>
        <taxon>Aureibacillus</taxon>
    </lineage>
</organism>
<comment type="caution">
    <text evidence="1">The sequence shown here is derived from an EMBL/GenBank/DDBJ whole genome shotgun (WGS) entry which is preliminary data.</text>
</comment>
<keyword evidence="2" id="KW-1185">Reference proteome</keyword>
<protein>
    <submittedName>
        <fullName evidence="1">Uncharacterized protein</fullName>
    </submittedName>
</protein>
<dbReference type="AlphaFoldDB" id="A0A4V3D5N3"/>
<proteinExistence type="predicted"/>
<accession>A0A4V3D5N3</accession>
<dbReference type="OrthoDB" id="2990584at2"/>
<dbReference type="Proteomes" id="UP000295632">
    <property type="component" value="Unassembled WGS sequence"/>
</dbReference>
<reference evidence="1 2" key="1">
    <citation type="submission" date="2019-03" db="EMBL/GenBank/DDBJ databases">
        <title>Genomic Encyclopedia of Type Strains, Phase IV (KMG-IV): sequencing the most valuable type-strain genomes for metagenomic binning, comparative biology and taxonomic classification.</title>
        <authorList>
            <person name="Goeker M."/>
        </authorList>
    </citation>
    <scope>NUCLEOTIDE SEQUENCE [LARGE SCALE GENOMIC DNA]</scope>
    <source>
        <strain evidence="1 2">DSM 28697</strain>
    </source>
</reference>
<dbReference type="RefSeq" id="WP_133579911.1">
    <property type="nucleotide sequence ID" value="NZ_SNYJ01000005.1"/>
</dbReference>
<name>A0A4V3D5N3_9BACI</name>
<evidence type="ECO:0000313" key="1">
    <source>
        <dbReference type="EMBL" id="TDQ40707.1"/>
    </source>
</evidence>
<dbReference type="EMBL" id="SNYJ01000005">
    <property type="protein sequence ID" value="TDQ40707.1"/>
    <property type="molecule type" value="Genomic_DNA"/>
</dbReference>
<evidence type="ECO:0000313" key="2">
    <source>
        <dbReference type="Proteomes" id="UP000295632"/>
    </source>
</evidence>